<dbReference type="Pfam" id="PF01551">
    <property type="entry name" value="Peptidase_M23"/>
    <property type="match status" value="1"/>
</dbReference>
<dbReference type="Proteomes" id="UP001445472">
    <property type="component" value="Unassembled WGS sequence"/>
</dbReference>
<protein>
    <submittedName>
        <fullName evidence="4">M23 family metallopeptidase</fullName>
        <ecNumber evidence="4">3.4.-.-</ecNumber>
    </submittedName>
</protein>
<evidence type="ECO:0000313" key="5">
    <source>
        <dbReference type="Proteomes" id="UP001445472"/>
    </source>
</evidence>
<proteinExistence type="predicted"/>
<reference evidence="4 5" key="1">
    <citation type="submission" date="2024-06" db="EMBL/GenBank/DDBJ databases">
        <title>The Natural Products Discovery Center: Release of the First 8490 Sequenced Strains for Exploring Actinobacteria Biosynthetic Diversity.</title>
        <authorList>
            <person name="Kalkreuter E."/>
            <person name="Kautsar S.A."/>
            <person name="Yang D."/>
            <person name="Bader C.D."/>
            <person name="Teijaro C.N."/>
            <person name="Fluegel L."/>
            <person name="Davis C.M."/>
            <person name="Simpson J.R."/>
            <person name="Lauterbach L."/>
            <person name="Steele A.D."/>
            <person name="Gui C."/>
            <person name="Meng S."/>
            <person name="Li G."/>
            <person name="Viehrig K."/>
            <person name="Ye F."/>
            <person name="Su P."/>
            <person name="Kiefer A.F."/>
            <person name="Nichols A."/>
            <person name="Cepeda A.J."/>
            <person name="Yan W."/>
            <person name="Fan B."/>
            <person name="Jiang Y."/>
            <person name="Adhikari A."/>
            <person name="Zheng C.-J."/>
            <person name="Schuster L."/>
            <person name="Cowan T.M."/>
            <person name="Smanski M.J."/>
            <person name="Chevrette M.G."/>
            <person name="De Carvalho L.P.S."/>
            <person name="Shen B."/>
        </authorList>
    </citation>
    <scope>NUCLEOTIDE SEQUENCE [LARGE SCALE GENOMIC DNA]</scope>
    <source>
        <strain evidence="4 5">NPDC000837</strain>
    </source>
</reference>
<accession>A0ABV1V1F7</accession>
<evidence type="ECO:0000259" key="3">
    <source>
        <dbReference type="Pfam" id="PF01551"/>
    </source>
</evidence>
<sequence length="348" mass="37181">MCLKHRDRMLMIPVMLCALLGTPVPTAVANDGPAPPTGVEVARLYAEAAKATEQYEKGRRAADRQRVRAGRLQDRLSQQRERLDAVHDTLGGVAREQYRTGGSLALTGRLLLADDPDALLRGYRVAERAEKAVSRLLDQERAAERDLAAAEADASAAWQDLAARSTRLAAVKRGIETKLETAQWKLQAEADISAAAGKCAGAVRLKQPGGPPKGLEWVAPVKDYSLSAGFDSTGELWAHRHTGQDFAVGIGAPVRSVGAGRVTSVSCGGGFGMQVLVQHPGGYYSQYAHLAGVTVDQGEQVVTGQWIGQAGTTGNSTGPHLHFEVRLTPYLGSGVDPVSWLRERGVYL</sequence>
<name>A0ABV1V1F7_9ACTN</name>
<evidence type="ECO:0000256" key="1">
    <source>
        <dbReference type="SAM" id="Coils"/>
    </source>
</evidence>
<dbReference type="PANTHER" id="PTHR21666:SF270">
    <property type="entry name" value="MUREIN HYDROLASE ACTIVATOR ENVC"/>
    <property type="match status" value="1"/>
</dbReference>
<evidence type="ECO:0000313" key="4">
    <source>
        <dbReference type="EMBL" id="MER6616847.1"/>
    </source>
</evidence>
<dbReference type="InterPro" id="IPR016047">
    <property type="entry name" value="M23ase_b-sheet_dom"/>
</dbReference>
<dbReference type="PANTHER" id="PTHR21666">
    <property type="entry name" value="PEPTIDASE-RELATED"/>
    <property type="match status" value="1"/>
</dbReference>
<evidence type="ECO:0000256" key="2">
    <source>
        <dbReference type="SAM" id="SignalP"/>
    </source>
</evidence>
<gene>
    <name evidence="4" type="ORF">ABT276_26480</name>
</gene>
<feature type="signal peptide" evidence="2">
    <location>
        <begin position="1"/>
        <end position="29"/>
    </location>
</feature>
<keyword evidence="1" id="KW-0175">Coiled coil</keyword>
<dbReference type="Gene3D" id="2.70.70.10">
    <property type="entry name" value="Glucose Permease (Domain IIA)"/>
    <property type="match status" value="1"/>
</dbReference>
<comment type="caution">
    <text evidence="4">The sequence shown here is derived from an EMBL/GenBank/DDBJ whole genome shotgun (WGS) entry which is preliminary data.</text>
</comment>
<keyword evidence="2" id="KW-0732">Signal</keyword>
<feature type="coiled-coil region" evidence="1">
    <location>
        <begin position="126"/>
        <end position="153"/>
    </location>
</feature>
<feature type="chain" id="PRO_5047536713" evidence="2">
    <location>
        <begin position="30"/>
        <end position="348"/>
    </location>
</feature>
<dbReference type="RefSeq" id="WP_351978110.1">
    <property type="nucleotide sequence ID" value="NZ_JBEPBX010000029.1"/>
</dbReference>
<keyword evidence="5" id="KW-1185">Reference proteome</keyword>
<feature type="domain" description="M23ase beta-sheet core" evidence="3">
    <location>
        <begin position="240"/>
        <end position="327"/>
    </location>
</feature>
<dbReference type="EC" id="3.4.-.-" evidence="4"/>
<dbReference type="InterPro" id="IPR050570">
    <property type="entry name" value="Cell_wall_metabolism_enzyme"/>
</dbReference>
<dbReference type="SUPFAM" id="SSF51261">
    <property type="entry name" value="Duplicated hybrid motif"/>
    <property type="match status" value="1"/>
</dbReference>
<dbReference type="GO" id="GO:0016787">
    <property type="term" value="F:hydrolase activity"/>
    <property type="evidence" value="ECO:0007669"/>
    <property type="project" value="UniProtKB-KW"/>
</dbReference>
<dbReference type="InterPro" id="IPR011055">
    <property type="entry name" value="Dup_hybrid_motif"/>
</dbReference>
<organism evidence="4 5">
    <name type="scientific">Streptomyces xantholiticus</name>
    <dbReference type="NCBI Taxonomy" id="68285"/>
    <lineage>
        <taxon>Bacteria</taxon>
        <taxon>Bacillati</taxon>
        <taxon>Actinomycetota</taxon>
        <taxon>Actinomycetes</taxon>
        <taxon>Kitasatosporales</taxon>
        <taxon>Streptomycetaceae</taxon>
        <taxon>Streptomyces</taxon>
    </lineage>
</organism>
<keyword evidence="4" id="KW-0378">Hydrolase</keyword>
<dbReference type="EMBL" id="JBEPBX010000029">
    <property type="protein sequence ID" value="MER6616847.1"/>
    <property type="molecule type" value="Genomic_DNA"/>
</dbReference>
<dbReference type="CDD" id="cd12797">
    <property type="entry name" value="M23_peptidase"/>
    <property type="match status" value="1"/>
</dbReference>